<proteinExistence type="predicted"/>
<keyword evidence="2" id="KW-1185">Reference proteome</keyword>
<name>A0A8S1GSB6_9PELO</name>
<evidence type="ECO:0000313" key="2">
    <source>
        <dbReference type="Proteomes" id="UP000835052"/>
    </source>
</evidence>
<gene>
    <name evidence="1" type="ORF">CAUJ_LOCUS1611</name>
</gene>
<dbReference type="AlphaFoldDB" id="A0A8S1GSB6"/>
<comment type="caution">
    <text evidence="1">The sequence shown here is derived from an EMBL/GenBank/DDBJ whole genome shotgun (WGS) entry which is preliminary data.</text>
</comment>
<organism evidence="1 2">
    <name type="scientific">Caenorhabditis auriculariae</name>
    <dbReference type="NCBI Taxonomy" id="2777116"/>
    <lineage>
        <taxon>Eukaryota</taxon>
        <taxon>Metazoa</taxon>
        <taxon>Ecdysozoa</taxon>
        <taxon>Nematoda</taxon>
        <taxon>Chromadorea</taxon>
        <taxon>Rhabditida</taxon>
        <taxon>Rhabditina</taxon>
        <taxon>Rhabditomorpha</taxon>
        <taxon>Rhabditoidea</taxon>
        <taxon>Rhabditidae</taxon>
        <taxon>Peloderinae</taxon>
        <taxon>Caenorhabditis</taxon>
    </lineage>
</organism>
<dbReference type="EMBL" id="CAJGYM010000003">
    <property type="protein sequence ID" value="CAD6185692.1"/>
    <property type="molecule type" value="Genomic_DNA"/>
</dbReference>
<dbReference type="Proteomes" id="UP000835052">
    <property type="component" value="Unassembled WGS sequence"/>
</dbReference>
<sequence length="85" mass="9771">MYMVWSRFLRWVGRIRRAHCCTLTQPLRHQRPPPSEDVLLMDAIARSDLPGVDLWSEEIARLGFGTVPGGDHSLARVRFLSLSRL</sequence>
<accession>A0A8S1GSB6</accession>
<reference evidence="1" key="1">
    <citation type="submission" date="2020-10" db="EMBL/GenBank/DDBJ databases">
        <authorList>
            <person name="Kikuchi T."/>
        </authorList>
    </citation>
    <scope>NUCLEOTIDE SEQUENCE</scope>
    <source>
        <strain evidence="1">NKZ352</strain>
    </source>
</reference>
<protein>
    <submittedName>
        <fullName evidence="1">Uncharacterized protein</fullName>
    </submittedName>
</protein>
<evidence type="ECO:0000313" key="1">
    <source>
        <dbReference type="EMBL" id="CAD6185692.1"/>
    </source>
</evidence>